<dbReference type="RefSeq" id="WP_207646172.1">
    <property type="nucleotide sequence ID" value="NZ_FOVK01000003.1"/>
</dbReference>
<dbReference type="Proteomes" id="UP000181899">
    <property type="component" value="Unassembled WGS sequence"/>
</dbReference>
<dbReference type="AlphaFoldDB" id="A0A1I5AJZ2"/>
<keyword evidence="2" id="KW-1185">Reference proteome</keyword>
<dbReference type="EMBL" id="FOVK01000003">
    <property type="protein sequence ID" value="SFN62702.1"/>
    <property type="molecule type" value="Genomic_DNA"/>
</dbReference>
<protein>
    <submittedName>
        <fullName evidence="1">Uncharacterized protein</fullName>
    </submittedName>
</protein>
<evidence type="ECO:0000313" key="1">
    <source>
        <dbReference type="EMBL" id="SFN62702.1"/>
    </source>
</evidence>
<proteinExistence type="predicted"/>
<organism evidence="1 2">
    <name type="scientific">Proteiniclasticum ruminis</name>
    <dbReference type="NCBI Taxonomy" id="398199"/>
    <lineage>
        <taxon>Bacteria</taxon>
        <taxon>Bacillati</taxon>
        <taxon>Bacillota</taxon>
        <taxon>Clostridia</taxon>
        <taxon>Eubacteriales</taxon>
        <taxon>Clostridiaceae</taxon>
        <taxon>Proteiniclasticum</taxon>
    </lineage>
</organism>
<sequence length="153" mass="17704">MSSMDEEMCTIHRKLAVEAFNGAWDLLEKENRTEEEDLQMIHQAHASRYHWGFVGTTLEWARGEWQISRVYSVLGHGKEALYHGEKSLQFCKEGSHGDFDLVFAFEALARASAVLSEKEDMIKWISLAREAVKSVKNKEDEEYVLRELHSISR</sequence>
<evidence type="ECO:0000313" key="2">
    <source>
        <dbReference type="Proteomes" id="UP000181899"/>
    </source>
</evidence>
<gene>
    <name evidence="1" type="ORF">SAMN04488695_10359</name>
</gene>
<accession>A0A1I5AJZ2</accession>
<reference evidence="1 2" key="1">
    <citation type="submission" date="2016-10" db="EMBL/GenBank/DDBJ databases">
        <authorList>
            <person name="de Groot N.N."/>
        </authorList>
    </citation>
    <scope>NUCLEOTIDE SEQUENCE [LARGE SCALE GENOMIC DNA]</scope>
    <source>
        <strain evidence="1 2">ML2</strain>
    </source>
</reference>
<name>A0A1I5AJZ2_9CLOT</name>